<dbReference type="InterPro" id="IPR000668">
    <property type="entry name" value="Peptidase_C1A_C"/>
</dbReference>
<feature type="chain" id="PRO_5018702514" evidence="7">
    <location>
        <begin position="21"/>
        <end position="557"/>
    </location>
</feature>
<dbReference type="Pfam" id="PF00112">
    <property type="entry name" value="Peptidase_C1"/>
    <property type="match status" value="1"/>
</dbReference>
<dbReference type="Pfam" id="PF08246">
    <property type="entry name" value="Inhibitor_I29"/>
    <property type="match status" value="1"/>
</dbReference>
<dbReference type="EMBL" id="GBHO01011907">
    <property type="protein sequence ID" value="JAG31697.1"/>
    <property type="molecule type" value="Transcribed_RNA"/>
</dbReference>
<dbReference type="GO" id="GO:0006508">
    <property type="term" value="P:proteolysis"/>
    <property type="evidence" value="ECO:0007669"/>
    <property type="project" value="UniProtKB-KW"/>
</dbReference>
<reference evidence="10" key="2">
    <citation type="submission" date="2014-07" db="EMBL/GenBank/DDBJ databases">
        <authorList>
            <person name="Hull J."/>
        </authorList>
    </citation>
    <scope>NUCLEOTIDE SEQUENCE</scope>
</reference>
<gene>
    <name evidence="10" type="primary">cfaD_3</name>
    <name evidence="10" type="ORF">CM83_50695</name>
</gene>
<dbReference type="PROSITE" id="PS00640">
    <property type="entry name" value="THIOL_PROTEASE_ASN"/>
    <property type="match status" value="1"/>
</dbReference>
<dbReference type="SMART" id="SM00848">
    <property type="entry name" value="Inhibitor_I29"/>
    <property type="match status" value="1"/>
</dbReference>
<accession>A0A0A9YF59</accession>
<dbReference type="SUPFAM" id="SSF54001">
    <property type="entry name" value="Cysteine proteinases"/>
    <property type="match status" value="1"/>
</dbReference>
<keyword evidence="5" id="KW-0865">Zymogen</keyword>
<name>A0A0A9YF59_LYGHE</name>
<protein>
    <submittedName>
        <fullName evidence="10">Counting factor associated protein D</fullName>
    </submittedName>
</protein>
<dbReference type="InterPro" id="IPR025660">
    <property type="entry name" value="Pept_his_AS"/>
</dbReference>
<dbReference type="InterPro" id="IPR038765">
    <property type="entry name" value="Papain-like_cys_pep_sf"/>
</dbReference>
<evidence type="ECO:0000313" key="10">
    <source>
        <dbReference type="EMBL" id="JAG31697.1"/>
    </source>
</evidence>
<evidence type="ECO:0000259" key="9">
    <source>
        <dbReference type="SMART" id="SM00848"/>
    </source>
</evidence>
<dbReference type="PRINTS" id="PR00705">
    <property type="entry name" value="PAPAIN"/>
</dbReference>
<dbReference type="PROSITE" id="PS00139">
    <property type="entry name" value="THIOL_PROTEASE_CYS"/>
    <property type="match status" value="1"/>
</dbReference>
<dbReference type="PANTHER" id="PTHR12411">
    <property type="entry name" value="CYSTEINE PROTEASE FAMILY C1-RELATED"/>
    <property type="match status" value="1"/>
</dbReference>
<dbReference type="InterPro" id="IPR025661">
    <property type="entry name" value="Pept_asp_AS"/>
</dbReference>
<keyword evidence="6" id="KW-1015">Disulfide bond</keyword>
<keyword evidence="4" id="KW-0788">Thiol protease</keyword>
<feature type="non-terminal residue" evidence="10">
    <location>
        <position position="1"/>
    </location>
</feature>
<feature type="domain" description="Peptidase C1A papain C-terminal" evidence="8">
    <location>
        <begin position="339"/>
        <end position="556"/>
    </location>
</feature>
<feature type="domain" description="Cathepsin propeptide inhibitor" evidence="9">
    <location>
        <begin position="251"/>
        <end position="307"/>
    </location>
</feature>
<proteinExistence type="inferred from homology"/>
<dbReference type="Gene3D" id="3.90.70.10">
    <property type="entry name" value="Cysteine proteinases"/>
    <property type="match status" value="1"/>
</dbReference>
<dbReference type="CDD" id="cd02248">
    <property type="entry name" value="Peptidase_C1A"/>
    <property type="match status" value="1"/>
</dbReference>
<feature type="signal peptide" evidence="7">
    <location>
        <begin position="1"/>
        <end position="20"/>
    </location>
</feature>
<dbReference type="InterPro" id="IPR013128">
    <property type="entry name" value="Peptidase_C1A"/>
</dbReference>
<comment type="similarity">
    <text evidence="1">Belongs to the peptidase C1 family.</text>
</comment>
<organism evidence="10">
    <name type="scientific">Lygus hesperus</name>
    <name type="common">Western plant bug</name>
    <dbReference type="NCBI Taxonomy" id="30085"/>
    <lineage>
        <taxon>Eukaryota</taxon>
        <taxon>Metazoa</taxon>
        <taxon>Ecdysozoa</taxon>
        <taxon>Arthropoda</taxon>
        <taxon>Hexapoda</taxon>
        <taxon>Insecta</taxon>
        <taxon>Pterygota</taxon>
        <taxon>Neoptera</taxon>
        <taxon>Paraneoptera</taxon>
        <taxon>Hemiptera</taxon>
        <taxon>Heteroptera</taxon>
        <taxon>Panheteroptera</taxon>
        <taxon>Cimicomorpha</taxon>
        <taxon>Miridae</taxon>
        <taxon>Mirini</taxon>
        <taxon>Lygus</taxon>
    </lineage>
</organism>
<keyword evidence="3" id="KW-0378">Hydrolase</keyword>
<dbReference type="PROSITE" id="PS00639">
    <property type="entry name" value="THIOL_PROTEASE_HIS"/>
    <property type="match status" value="1"/>
</dbReference>
<dbReference type="InterPro" id="IPR039417">
    <property type="entry name" value="Peptidase_C1A_papain-like"/>
</dbReference>
<evidence type="ECO:0000256" key="5">
    <source>
        <dbReference type="ARBA" id="ARBA00023145"/>
    </source>
</evidence>
<evidence type="ECO:0000256" key="2">
    <source>
        <dbReference type="ARBA" id="ARBA00022670"/>
    </source>
</evidence>
<evidence type="ECO:0000259" key="8">
    <source>
        <dbReference type="SMART" id="SM00645"/>
    </source>
</evidence>
<sequence>FETMKEELLALAGIIAIATATGCDVSTPPPWPEAYSVKGAISIPYTELYEPFQAWYDAKKGNSRIDYYNGMAKTFQFSSWPTNKGSNIKIVPETTDEVLNKISCFEVDGTSPGDVTPQSILPDITNFTCIGHGVINGIQAQQWTFVEENEEKTSKYIMWIKLKNAAETGKKIAVPVYYEMKGYNSLLGSHYDHYYLTYQAYNPEAPADSVWKPPSKMECTGFPGPGVKTMATFNPMKEFIHNYDHHINDAWNDFLTTHRREFKEPSEHALRKHIFKQNHRLVHSHNRAGQGYMLALNHLADRTDDELKALRGLRRTPGSNGGSPFPYGEEETKKTAQTLPINFDWRLYGAVNPIKDQSICGSCWSFGTTGTIEGAYFVKTGKLISLSEQALIDCSWGYGNNGCDGGEDFRSYEWIMKHGGLPLEEEYGPYMAMDGYCHVDKVKLVAPITGWVNVTAHNERALKLAIFKHGPVSIGINASLKTFSFYSNGVYYDPKCKGGEADLDHAVLAVGYGWLEHKKYWLVKNSWSNHWGNDGYILMEIKNNNCGVMTSPTYVTM</sequence>
<keyword evidence="7" id="KW-0732">Signal</keyword>
<dbReference type="SMART" id="SM00645">
    <property type="entry name" value="Pept_C1"/>
    <property type="match status" value="1"/>
</dbReference>
<evidence type="ECO:0000256" key="3">
    <source>
        <dbReference type="ARBA" id="ARBA00022801"/>
    </source>
</evidence>
<dbReference type="AlphaFoldDB" id="A0A0A9YF59"/>
<keyword evidence="2" id="KW-0645">Protease</keyword>
<evidence type="ECO:0000256" key="6">
    <source>
        <dbReference type="ARBA" id="ARBA00023157"/>
    </source>
</evidence>
<dbReference type="FunFam" id="3.90.70.10:FF:000087">
    <property type="entry name" value="Counting factor associated protein D"/>
    <property type="match status" value="1"/>
</dbReference>
<evidence type="ECO:0000256" key="7">
    <source>
        <dbReference type="SAM" id="SignalP"/>
    </source>
</evidence>
<evidence type="ECO:0000256" key="4">
    <source>
        <dbReference type="ARBA" id="ARBA00022807"/>
    </source>
</evidence>
<evidence type="ECO:0000256" key="1">
    <source>
        <dbReference type="ARBA" id="ARBA00008455"/>
    </source>
</evidence>
<dbReference type="GO" id="GO:0008234">
    <property type="term" value="F:cysteine-type peptidase activity"/>
    <property type="evidence" value="ECO:0007669"/>
    <property type="project" value="UniProtKB-KW"/>
</dbReference>
<reference evidence="10" key="1">
    <citation type="journal article" date="2014" name="PLoS ONE">
        <title>Transcriptome-Based Identification of ABC Transporters in the Western Tarnished Plant Bug Lygus hesperus.</title>
        <authorList>
            <person name="Hull J.J."/>
            <person name="Chaney K."/>
            <person name="Geib S.M."/>
            <person name="Fabrick J.A."/>
            <person name="Brent C.S."/>
            <person name="Walsh D."/>
            <person name="Lavine L.C."/>
        </authorList>
    </citation>
    <scope>NUCLEOTIDE SEQUENCE</scope>
</reference>
<dbReference type="InterPro" id="IPR013201">
    <property type="entry name" value="Prot_inhib_I29"/>
</dbReference>
<dbReference type="InterPro" id="IPR000169">
    <property type="entry name" value="Pept_cys_AS"/>
</dbReference>